<dbReference type="PANTHER" id="PTHR43615">
    <property type="entry name" value="PHOSPHOENOLPYRUVATE SYNTHASE-RELATED"/>
    <property type="match status" value="1"/>
</dbReference>
<feature type="domain" description="PEP-utilising enzyme mobile" evidence="1">
    <location>
        <begin position="172"/>
        <end position="242"/>
    </location>
</feature>
<name>A0A382QTL5_9ZZZZ</name>
<sequence>MDTDNGNYNLFFTVLKICQEIWPIREDHAFYIEQATGAQMRRIALKCGESMKEHGLISNSEDIFYLELDEIREALKSFADEKIHENYQADIIDRQESREHFLTVTPPQYLGHPPSTELLQEKMETTKFIPHHVASVEDKSAGNILRGIGASAGTHRGIARVVLSTDDFAKVKPGDILVCRSTTPPWTPLFATIGGLVTDAGGILSHGAIVAREYSLPAEMATKRATSRITDGAILLVDGTTGVVQIEE</sequence>
<organism evidence="2">
    <name type="scientific">marine metagenome</name>
    <dbReference type="NCBI Taxonomy" id="408172"/>
    <lineage>
        <taxon>unclassified sequences</taxon>
        <taxon>metagenomes</taxon>
        <taxon>ecological metagenomes</taxon>
    </lineage>
</organism>
<dbReference type="SUPFAM" id="SSF52009">
    <property type="entry name" value="Phosphohistidine domain"/>
    <property type="match status" value="1"/>
</dbReference>
<dbReference type="InterPro" id="IPR008279">
    <property type="entry name" value="PEP-util_enz_mobile_dom"/>
</dbReference>
<accession>A0A382QTL5</accession>
<dbReference type="Gene3D" id="3.50.30.10">
    <property type="entry name" value="Phosphohistidine domain"/>
    <property type="match status" value="1"/>
</dbReference>
<proteinExistence type="predicted"/>
<dbReference type="InterPro" id="IPR036637">
    <property type="entry name" value="Phosphohistidine_dom_sf"/>
</dbReference>
<evidence type="ECO:0000259" key="1">
    <source>
        <dbReference type="Pfam" id="PF00391"/>
    </source>
</evidence>
<protein>
    <recommendedName>
        <fullName evidence="1">PEP-utilising enzyme mobile domain-containing protein</fullName>
    </recommendedName>
</protein>
<dbReference type="AlphaFoldDB" id="A0A382QTL5"/>
<reference evidence="2" key="1">
    <citation type="submission" date="2018-05" db="EMBL/GenBank/DDBJ databases">
        <authorList>
            <person name="Lanie J.A."/>
            <person name="Ng W.-L."/>
            <person name="Kazmierczak K.M."/>
            <person name="Andrzejewski T.M."/>
            <person name="Davidsen T.M."/>
            <person name="Wayne K.J."/>
            <person name="Tettelin H."/>
            <person name="Glass J.I."/>
            <person name="Rusch D."/>
            <person name="Podicherti R."/>
            <person name="Tsui H.-C.T."/>
            <person name="Winkler M.E."/>
        </authorList>
    </citation>
    <scope>NUCLEOTIDE SEQUENCE</scope>
</reference>
<dbReference type="PANTHER" id="PTHR43615:SF1">
    <property type="entry name" value="PPDK_N DOMAIN-CONTAINING PROTEIN"/>
    <property type="match status" value="1"/>
</dbReference>
<gene>
    <name evidence="2" type="ORF">METZ01_LOCUS340515</name>
</gene>
<dbReference type="GO" id="GO:0016772">
    <property type="term" value="F:transferase activity, transferring phosphorus-containing groups"/>
    <property type="evidence" value="ECO:0007669"/>
    <property type="project" value="InterPro"/>
</dbReference>
<dbReference type="Pfam" id="PF00391">
    <property type="entry name" value="PEP-utilizers"/>
    <property type="match status" value="1"/>
</dbReference>
<dbReference type="EMBL" id="UINC01116133">
    <property type="protein sequence ID" value="SVC87661.1"/>
    <property type="molecule type" value="Genomic_DNA"/>
</dbReference>
<evidence type="ECO:0000313" key="2">
    <source>
        <dbReference type="EMBL" id="SVC87661.1"/>
    </source>
</evidence>
<dbReference type="InterPro" id="IPR051549">
    <property type="entry name" value="PEP_Utilizing_Enz"/>
</dbReference>